<dbReference type="STRING" id="356882.A0A423WD20"/>
<proteinExistence type="predicted"/>
<evidence type="ECO:0000313" key="2">
    <source>
        <dbReference type="Proteomes" id="UP000283895"/>
    </source>
</evidence>
<gene>
    <name evidence="1" type="ORF">VMCG_05958</name>
</gene>
<dbReference type="OrthoDB" id="5431013at2759"/>
<dbReference type="AlphaFoldDB" id="A0A423WD20"/>
<keyword evidence="2" id="KW-1185">Reference proteome</keyword>
<evidence type="ECO:0000313" key="1">
    <source>
        <dbReference type="EMBL" id="ROW01264.1"/>
    </source>
</evidence>
<sequence length="191" mass="21067">MATIPGISVRDIAAFGQNLANLVRTTTNPLDLDLRIIDSTTGPLHELQGLIQVDDPTALGHPTCKLSQRGLQEVKTLAAKCDLLYKTIMLLLQKAADRDEISEESPSAANLKDEVLKGPVPDPSSLDSIGILRKLYRRDENREWVGLRIGRCEAQLEWVGMSLLVLLNMIKLAGIQTRHEVLLLSPRVISD</sequence>
<dbReference type="Proteomes" id="UP000283895">
    <property type="component" value="Unassembled WGS sequence"/>
</dbReference>
<comment type="caution">
    <text evidence="1">The sequence shown here is derived from an EMBL/GenBank/DDBJ whole genome shotgun (WGS) entry which is preliminary data.</text>
</comment>
<reference evidence="1 2" key="1">
    <citation type="submission" date="2015-09" db="EMBL/GenBank/DDBJ databases">
        <title>Host preference determinants of Valsa canker pathogens revealed by comparative genomics.</title>
        <authorList>
            <person name="Yin Z."/>
            <person name="Huang L."/>
        </authorList>
    </citation>
    <scope>NUCLEOTIDE SEQUENCE [LARGE SCALE GENOMIC DNA]</scope>
    <source>
        <strain evidence="1 2">03-1</strain>
    </source>
</reference>
<protein>
    <submittedName>
        <fullName evidence="1">Uncharacterized protein</fullName>
    </submittedName>
</protein>
<organism evidence="1 2">
    <name type="scientific">Cytospora schulzeri</name>
    <dbReference type="NCBI Taxonomy" id="448051"/>
    <lineage>
        <taxon>Eukaryota</taxon>
        <taxon>Fungi</taxon>
        <taxon>Dikarya</taxon>
        <taxon>Ascomycota</taxon>
        <taxon>Pezizomycotina</taxon>
        <taxon>Sordariomycetes</taxon>
        <taxon>Sordariomycetidae</taxon>
        <taxon>Diaporthales</taxon>
        <taxon>Cytosporaceae</taxon>
        <taxon>Cytospora</taxon>
    </lineage>
</organism>
<accession>A0A423WD20</accession>
<name>A0A423WD20_9PEZI</name>
<dbReference type="EMBL" id="LKEA01000019">
    <property type="protein sequence ID" value="ROW01264.1"/>
    <property type="molecule type" value="Genomic_DNA"/>
</dbReference>